<dbReference type="Proteomes" id="UP000646827">
    <property type="component" value="Unassembled WGS sequence"/>
</dbReference>
<organism evidence="2 3">
    <name type="scientific">Circinella minor</name>
    <dbReference type="NCBI Taxonomy" id="1195481"/>
    <lineage>
        <taxon>Eukaryota</taxon>
        <taxon>Fungi</taxon>
        <taxon>Fungi incertae sedis</taxon>
        <taxon>Mucoromycota</taxon>
        <taxon>Mucoromycotina</taxon>
        <taxon>Mucoromycetes</taxon>
        <taxon>Mucorales</taxon>
        <taxon>Lichtheimiaceae</taxon>
        <taxon>Circinella</taxon>
    </lineage>
</organism>
<dbReference type="AlphaFoldDB" id="A0A8H7VGE7"/>
<evidence type="ECO:0000313" key="2">
    <source>
        <dbReference type="EMBL" id="KAG2219560.1"/>
    </source>
</evidence>
<feature type="region of interest" description="Disordered" evidence="1">
    <location>
        <begin position="106"/>
        <end position="126"/>
    </location>
</feature>
<name>A0A8H7VGE7_9FUNG</name>
<feature type="compositionally biased region" description="Low complexity" evidence="1">
    <location>
        <begin position="106"/>
        <end position="125"/>
    </location>
</feature>
<protein>
    <submittedName>
        <fullName evidence="2">Uncharacterized protein</fullName>
    </submittedName>
</protein>
<proteinExistence type="predicted"/>
<comment type="caution">
    <text evidence="2">The sequence shown here is derived from an EMBL/GenBank/DDBJ whole genome shotgun (WGS) entry which is preliminary data.</text>
</comment>
<accession>A0A8H7VGE7</accession>
<dbReference type="OrthoDB" id="2270049at2759"/>
<gene>
    <name evidence="2" type="ORF">INT45_013219</name>
</gene>
<dbReference type="EMBL" id="JAEPRB010000174">
    <property type="protein sequence ID" value="KAG2219560.1"/>
    <property type="molecule type" value="Genomic_DNA"/>
</dbReference>
<evidence type="ECO:0000256" key="1">
    <source>
        <dbReference type="SAM" id="MobiDB-lite"/>
    </source>
</evidence>
<evidence type="ECO:0000313" key="3">
    <source>
        <dbReference type="Proteomes" id="UP000646827"/>
    </source>
</evidence>
<sequence length="183" mass="20603">MASYWYSTDGMDHKRLSSRHLEILDRAYERRTRVEISDDQAFGNMAAIADPFLGTMTAGDIHYGLYRNPSLRKSESNCSLNTLILVDSTTAILPPSPNALLQQQASRSRYNNNTSSSNNNNLSNNDIVLPEDINDYVLHASDHNIRRPSQQHRNIQLPSTTGTTAITNRRMVEEEECVCCVIS</sequence>
<keyword evidence="3" id="KW-1185">Reference proteome</keyword>
<reference evidence="2 3" key="1">
    <citation type="submission" date="2020-12" db="EMBL/GenBank/DDBJ databases">
        <title>Metabolic potential, ecology and presence of endohyphal bacteria is reflected in genomic diversity of Mucoromycotina.</title>
        <authorList>
            <person name="Muszewska A."/>
            <person name="Okrasinska A."/>
            <person name="Steczkiewicz K."/>
            <person name="Drgas O."/>
            <person name="Orlowska M."/>
            <person name="Perlinska-Lenart U."/>
            <person name="Aleksandrzak-Piekarczyk T."/>
            <person name="Szatraj K."/>
            <person name="Zielenkiewicz U."/>
            <person name="Pilsyk S."/>
            <person name="Malc E."/>
            <person name="Mieczkowski P."/>
            <person name="Kruszewska J.S."/>
            <person name="Biernat P."/>
            <person name="Pawlowska J."/>
        </authorList>
    </citation>
    <scope>NUCLEOTIDE SEQUENCE [LARGE SCALE GENOMIC DNA]</scope>
    <source>
        <strain evidence="2 3">CBS 142.35</strain>
    </source>
</reference>